<proteinExistence type="predicted"/>
<dbReference type="EMBL" id="JACEIK010009022">
    <property type="protein sequence ID" value="MCE3051880.1"/>
    <property type="molecule type" value="Genomic_DNA"/>
</dbReference>
<accession>A0ABS8WQV9</accession>
<gene>
    <name evidence="1" type="ORF">HAX54_051118</name>
</gene>
<reference evidence="1 2" key="1">
    <citation type="journal article" date="2021" name="BMC Genomics">
        <title>Datura genome reveals duplications of psychoactive alkaloid biosynthetic genes and high mutation rate following tissue culture.</title>
        <authorList>
            <person name="Rajewski A."/>
            <person name="Carter-House D."/>
            <person name="Stajich J."/>
            <person name="Litt A."/>
        </authorList>
    </citation>
    <scope>NUCLEOTIDE SEQUENCE [LARGE SCALE GENOMIC DNA]</scope>
    <source>
        <strain evidence="1">AR-01</strain>
    </source>
</reference>
<evidence type="ECO:0000313" key="2">
    <source>
        <dbReference type="Proteomes" id="UP000823775"/>
    </source>
</evidence>
<feature type="non-terminal residue" evidence="1">
    <location>
        <position position="1"/>
    </location>
</feature>
<keyword evidence="2" id="KW-1185">Reference proteome</keyword>
<protein>
    <submittedName>
        <fullName evidence="1">Uncharacterized protein</fullName>
    </submittedName>
</protein>
<comment type="caution">
    <text evidence="1">The sequence shown here is derived from an EMBL/GenBank/DDBJ whole genome shotgun (WGS) entry which is preliminary data.</text>
</comment>
<name>A0ABS8WQV9_DATST</name>
<organism evidence="1 2">
    <name type="scientific">Datura stramonium</name>
    <name type="common">Jimsonweed</name>
    <name type="synonym">Common thornapple</name>
    <dbReference type="NCBI Taxonomy" id="4076"/>
    <lineage>
        <taxon>Eukaryota</taxon>
        <taxon>Viridiplantae</taxon>
        <taxon>Streptophyta</taxon>
        <taxon>Embryophyta</taxon>
        <taxon>Tracheophyta</taxon>
        <taxon>Spermatophyta</taxon>
        <taxon>Magnoliopsida</taxon>
        <taxon>eudicotyledons</taxon>
        <taxon>Gunneridae</taxon>
        <taxon>Pentapetalae</taxon>
        <taxon>asterids</taxon>
        <taxon>lamiids</taxon>
        <taxon>Solanales</taxon>
        <taxon>Solanaceae</taxon>
        <taxon>Solanoideae</taxon>
        <taxon>Datureae</taxon>
        <taxon>Datura</taxon>
    </lineage>
</organism>
<dbReference type="Proteomes" id="UP000823775">
    <property type="component" value="Unassembled WGS sequence"/>
</dbReference>
<sequence length="102" mass="10969">LSQFLSQQGNVGGYGSYHLISLFVLLYQMGQLGSTNINSTSLITGMPCIIVFGDFVKDCCNAVISCVHKATSSRIVGNGLSEWVKTGVKLLKKIVLKEPMNG</sequence>
<evidence type="ECO:0000313" key="1">
    <source>
        <dbReference type="EMBL" id="MCE3051880.1"/>
    </source>
</evidence>